<protein>
    <submittedName>
        <fullName evidence="2">Uncharacterized protein</fullName>
    </submittedName>
</protein>
<feature type="binding site" evidence="1">
    <location>
        <position position="10"/>
    </location>
    <ligand>
        <name>Fe cation</name>
        <dbReference type="ChEBI" id="CHEBI:24875"/>
        <note>catalytic</note>
    </ligand>
</feature>
<dbReference type="GO" id="GO:0035513">
    <property type="term" value="P:oxidative RNA demethylation"/>
    <property type="evidence" value="ECO:0007669"/>
    <property type="project" value="TreeGrafter"/>
</dbReference>
<name>A0A7D9KA05_PARCT</name>
<dbReference type="Proteomes" id="UP001152795">
    <property type="component" value="Unassembled WGS sequence"/>
</dbReference>
<keyword evidence="1" id="KW-0479">Metal-binding</keyword>
<evidence type="ECO:0000256" key="1">
    <source>
        <dbReference type="PIRSR" id="PIRSR604574-2"/>
    </source>
</evidence>
<dbReference type="GO" id="GO:0035516">
    <property type="term" value="F:broad specificity oxidative DNA demethylase activity"/>
    <property type="evidence" value="ECO:0007669"/>
    <property type="project" value="TreeGrafter"/>
</dbReference>
<dbReference type="InterPro" id="IPR004574">
    <property type="entry name" value="Alkb"/>
</dbReference>
<comment type="caution">
    <text evidence="2">The sequence shown here is derived from an EMBL/GenBank/DDBJ whole genome shotgun (WGS) entry which is preliminary data.</text>
</comment>
<proteinExistence type="predicted"/>
<reference evidence="2" key="1">
    <citation type="submission" date="2020-04" db="EMBL/GenBank/DDBJ databases">
        <authorList>
            <person name="Alioto T."/>
            <person name="Alioto T."/>
            <person name="Gomez Garrido J."/>
        </authorList>
    </citation>
    <scope>NUCLEOTIDE SEQUENCE</scope>
    <source>
        <strain evidence="2">A484AB</strain>
    </source>
</reference>
<comment type="cofactor">
    <cofactor evidence="1">
        <name>Fe(2+)</name>
        <dbReference type="ChEBI" id="CHEBI:29033"/>
    </cofactor>
    <text evidence="1">Binds 1 Fe(2+) ion per subunit.</text>
</comment>
<dbReference type="PANTHER" id="PTHR16557">
    <property type="entry name" value="ALKYLATED DNA REPAIR PROTEIN ALKB-RELATED"/>
    <property type="match status" value="1"/>
</dbReference>
<evidence type="ECO:0000313" key="2">
    <source>
        <dbReference type="EMBL" id="CAB4042981.1"/>
    </source>
</evidence>
<sequence length="113" mass="12953">MTGESRLAYHAVPCIVKVGNDEEPPDCLKWDEHANGDNMPLLKQTKEKCEKETDCCSVCRMFYNSNIIAERLGNFSANAEEWRPFSSYLATTRININVRQVHAQHEDVKLHLT</sequence>
<keyword evidence="3" id="KW-1185">Reference proteome</keyword>
<organism evidence="2 3">
    <name type="scientific">Paramuricea clavata</name>
    <name type="common">Red gorgonian</name>
    <name type="synonym">Violescent sea-whip</name>
    <dbReference type="NCBI Taxonomy" id="317549"/>
    <lineage>
        <taxon>Eukaryota</taxon>
        <taxon>Metazoa</taxon>
        <taxon>Cnidaria</taxon>
        <taxon>Anthozoa</taxon>
        <taxon>Octocorallia</taxon>
        <taxon>Malacalcyonacea</taxon>
        <taxon>Plexauridae</taxon>
        <taxon>Paramuricea</taxon>
    </lineage>
</organism>
<dbReference type="GO" id="GO:0035515">
    <property type="term" value="F:oxidative RNA demethylase activity"/>
    <property type="evidence" value="ECO:0007669"/>
    <property type="project" value="TreeGrafter"/>
</dbReference>
<dbReference type="PANTHER" id="PTHR16557:SF2">
    <property type="entry name" value="NUCLEIC ACID DIOXYGENASE ALKBH1"/>
    <property type="match status" value="1"/>
</dbReference>
<gene>
    <name evidence="2" type="ORF">PACLA_8A038346</name>
</gene>
<dbReference type="OrthoDB" id="6614653at2759"/>
<accession>A0A7D9KA05</accession>
<evidence type="ECO:0000313" key="3">
    <source>
        <dbReference type="Proteomes" id="UP001152795"/>
    </source>
</evidence>
<dbReference type="AlphaFoldDB" id="A0A7D9KA05"/>
<dbReference type="EMBL" id="CACRXK020031248">
    <property type="protein sequence ID" value="CAB4042981.1"/>
    <property type="molecule type" value="Genomic_DNA"/>
</dbReference>
<dbReference type="GO" id="GO:0005634">
    <property type="term" value="C:nucleus"/>
    <property type="evidence" value="ECO:0007669"/>
    <property type="project" value="TreeGrafter"/>
</dbReference>
<keyword evidence="1" id="KW-0408">Iron</keyword>
<dbReference type="GO" id="GO:0008198">
    <property type="term" value="F:ferrous iron binding"/>
    <property type="evidence" value="ECO:0007669"/>
    <property type="project" value="TreeGrafter"/>
</dbReference>
<dbReference type="GO" id="GO:0005737">
    <property type="term" value="C:cytoplasm"/>
    <property type="evidence" value="ECO:0007669"/>
    <property type="project" value="TreeGrafter"/>
</dbReference>